<dbReference type="AlphaFoldDB" id="A0A518CYB2"/>
<keyword evidence="4" id="KW-1185">Reference proteome</keyword>
<evidence type="ECO:0000256" key="2">
    <source>
        <dbReference type="SAM" id="SignalP"/>
    </source>
</evidence>
<protein>
    <recommendedName>
        <fullName evidence="5">Right handed beta helix domain-containing protein</fullName>
    </recommendedName>
</protein>
<reference evidence="3 4" key="1">
    <citation type="submission" date="2019-02" db="EMBL/GenBank/DDBJ databases">
        <title>Deep-cultivation of Planctomycetes and their phenomic and genomic characterization uncovers novel biology.</title>
        <authorList>
            <person name="Wiegand S."/>
            <person name="Jogler M."/>
            <person name="Boedeker C."/>
            <person name="Pinto D."/>
            <person name="Vollmers J."/>
            <person name="Rivas-Marin E."/>
            <person name="Kohn T."/>
            <person name="Peeters S.H."/>
            <person name="Heuer A."/>
            <person name="Rast P."/>
            <person name="Oberbeckmann S."/>
            <person name="Bunk B."/>
            <person name="Jeske O."/>
            <person name="Meyerdierks A."/>
            <person name="Storesund J.E."/>
            <person name="Kallscheuer N."/>
            <person name="Luecker S."/>
            <person name="Lage O.M."/>
            <person name="Pohl T."/>
            <person name="Merkel B.J."/>
            <person name="Hornburger P."/>
            <person name="Mueller R.-W."/>
            <person name="Bruemmer F."/>
            <person name="Labrenz M."/>
            <person name="Spormann A.M."/>
            <person name="Op den Camp H."/>
            <person name="Overmann J."/>
            <person name="Amann R."/>
            <person name="Jetten M.S.M."/>
            <person name="Mascher T."/>
            <person name="Medema M.H."/>
            <person name="Devos D.P."/>
            <person name="Kaster A.-K."/>
            <person name="Ovreas L."/>
            <person name="Rohde M."/>
            <person name="Galperin M.Y."/>
            <person name="Jogler C."/>
        </authorList>
    </citation>
    <scope>NUCLEOTIDE SEQUENCE [LARGE SCALE GENOMIC DNA]</scope>
    <source>
        <strain evidence="3 4">Pla163</strain>
    </source>
</reference>
<evidence type="ECO:0008006" key="5">
    <source>
        <dbReference type="Google" id="ProtNLM"/>
    </source>
</evidence>
<organism evidence="3 4">
    <name type="scientific">Rohdeia mirabilis</name>
    <dbReference type="NCBI Taxonomy" id="2528008"/>
    <lineage>
        <taxon>Bacteria</taxon>
        <taxon>Pseudomonadati</taxon>
        <taxon>Planctomycetota</taxon>
        <taxon>Planctomycetia</taxon>
        <taxon>Planctomycetia incertae sedis</taxon>
        <taxon>Rohdeia</taxon>
    </lineage>
</organism>
<evidence type="ECO:0000313" key="3">
    <source>
        <dbReference type="EMBL" id="QDU84177.1"/>
    </source>
</evidence>
<feature type="region of interest" description="Disordered" evidence="1">
    <location>
        <begin position="26"/>
        <end position="46"/>
    </location>
</feature>
<sequence length="471" mass="49639" precursor="true">MLRTTRTHSLLFRLAALALVLAGAGPGGSENDGSPSPSLRVPPSVPEAGRKSHFFWSAAPAVDDAPGNASVRGDLTLDPEGVTLPGGGYVATTTPIARALEWAAPGARLLLLPGDYGGVGIGHNSARPWNSKAAGGTAERPVRVIARGRVRIVAGTQSDALTVHQQIPCAHIHFEDIEFVAGNRAGVLFSSLGDDGAAHRGFHFYDCTIEGGFDHVKSEGTPSKWGVLGHDLDDFVFAGRHRRGQVRNTCHEHAFYLQNPRGDLTIEKVTASELGRTFVQITARERSGPVGRGLIRIVDNDVRDAGIAKGDGYKGGSAFTFAGRLEGCTILLEGNRYRAGFESRLLGLTNKSHPYGTGALVAWDEGSGALNGTLVLRDNDFEMAKGTGDRPLVSIGSTQRVILAADNRFVSSTDWPALNLDPVGRDGALKGPANGAVQVEPGITVEGGFLVHGAPPSEEDLAALAIPLHER</sequence>
<proteinExistence type="predicted"/>
<name>A0A518CYB2_9BACT</name>
<dbReference type="SUPFAM" id="SSF51126">
    <property type="entry name" value="Pectin lyase-like"/>
    <property type="match status" value="1"/>
</dbReference>
<dbReference type="Proteomes" id="UP000319342">
    <property type="component" value="Chromosome"/>
</dbReference>
<dbReference type="InterPro" id="IPR012334">
    <property type="entry name" value="Pectin_lyas_fold"/>
</dbReference>
<dbReference type="InterPro" id="IPR011050">
    <property type="entry name" value="Pectin_lyase_fold/virulence"/>
</dbReference>
<evidence type="ECO:0000256" key="1">
    <source>
        <dbReference type="SAM" id="MobiDB-lite"/>
    </source>
</evidence>
<dbReference type="Gene3D" id="2.160.20.10">
    <property type="entry name" value="Single-stranded right-handed beta-helix, Pectin lyase-like"/>
    <property type="match status" value="1"/>
</dbReference>
<feature type="chain" id="PRO_5022190243" description="Right handed beta helix domain-containing protein" evidence="2">
    <location>
        <begin position="25"/>
        <end position="471"/>
    </location>
</feature>
<gene>
    <name evidence="3" type="ORF">Pla163_12820</name>
</gene>
<evidence type="ECO:0000313" key="4">
    <source>
        <dbReference type="Proteomes" id="UP000319342"/>
    </source>
</evidence>
<keyword evidence="2" id="KW-0732">Signal</keyword>
<feature type="signal peptide" evidence="2">
    <location>
        <begin position="1"/>
        <end position="24"/>
    </location>
</feature>
<dbReference type="EMBL" id="CP036290">
    <property type="protein sequence ID" value="QDU84177.1"/>
    <property type="molecule type" value="Genomic_DNA"/>
</dbReference>
<accession>A0A518CYB2</accession>